<organism evidence="2 3">
    <name type="scientific">Coccomyxa subellipsoidea</name>
    <dbReference type="NCBI Taxonomy" id="248742"/>
    <lineage>
        <taxon>Eukaryota</taxon>
        <taxon>Viridiplantae</taxon>
        <taxon>Chlorophyta</taxon>
        <taxon>core chlorophytes</taxon>
        <taxon>Trebouxiophyceae</taxon>
        <taxon>Trebouxiophyceae incertae sedis</taxon>
        <taxon>Coccomyxaceae</taxon>
        <taxon>Coccomyxa</taxon>
    </lineage>
</organism>
<name>A0ABR2Z309_9CHLO</name>
<evidence type="ECO:0000313" key="3">
    <source>
        <dbReference type="Proteomes" id="UP001491310"/>
    </source>
</evidence>
<protein>
    <submittedName>
        <fullName evidence="2">Uncharacterized protein</fullName>
    </submittedName>
</protein>
<keyword evidence="1" id="KW-0812">Transmembrane</keyword>
<comment type="caution">
    <text evidence="2">The sequence shown here is derived from an EMBL/GenBank/DDBJ whole genome shotgun (WGS) entry which is preliminary data.</text>
</comment>
<keyword evidence="1" id="KW-0472">Membrane</keyword>
<reference evidence="2 3" key="1">
    <citation type="journal article" date="2024" name="Nat. Commun.">
        <title>Phylogenomics reveals the evolutionary origins of lichenization in chlorophyte algae.</title>
        <authorList>
            <person name="Puginier C."/>
            <person name="Libourel C."/>
            <person name="Otte J."/>
            <person name="Skaloud P."/>
            <person name="Haon M."/>
            <person name="Grisel S."/>
            <person name="Petersen M."/>
            <person name="Berrin J.G."/>
            <person name="Delaux P.M."/>
            <person name="Dal Grande F."/>
            <person name="Keller J."/>
        </authorList>
    </citation>
    <scope>NUCLEOTIDE SEQUENCE [LARGE SCALE GENOMIC DNA]</scope>
    <source>
        <strain evidence="2 3">SAG 216-7</strain>
    </source>
</reference>
<evidence type="ECO:0000256" key="1">
    <source>
        <dbReference type="SAM" id="Phobius"/>
    </source>
</evidence>
<keyword evidence="3" id="KW-1185">Reference proteome</keyword>
<accession>A0ABR2Z309</accession>
<evidence type="ECO:0000313" key="2">
    <source>
        <dbReference type="EMBL" id="KAK9918040.1"/>
    </source>
</evidence>
<dbReference type="Proteomes" id="UP001491310">
    <property type="component" value="Unassembled WGS sequence"/>
</dbReference>
<feature type="transmembrane region" description="Helical" evidence="1">
    <location>
        <begin position="71"/>
        <end position="98"/>
    </location>
</feature>
<proteinExistence type="predicted"/>
<dbReference type="EMBL" id="JALJOT010000001">
    <property type="protein sequence ID" value="KAK9918040.1"/>
    <property type="molecule type" value="Genomic_DNA"/>
</dbReference>
<keyword evidence="1" id="KW-1133">Transmembrane helix</keyword>
<sequence>MQVLGLGATRRRSPTLGVKVAKLGEPFSTDATPDASKKLTEALALSRRERETARARVLARRRERRSFLRSALASNTGIAIVAGLCVGSIFAVIIAAILEK</sequence>
<gene>
    <name evidence="2" type="ORF">WJX75_000727</name>
</gene>